<comment type="caution">
    <text evidence="1">The sequence shown here is derived from an EMBL/GenBank/DDBJ whole genome shotgun (WGS) entry which is preliminary data.</text>
</comment>
<dbReference type="Proteomes" id="UP000256794">
    <property type="component" value="Unassembled WGS sequence"/>
</dbReference>
<evidence type="ECO:0000313" key="1">
    <source>
        <dbReference type="EMBL" id="REG55903.1"/>
    </source>
</evidence>
<dbReference type="AlphaFoldDB" id="A0AAQ0HLC5"/>
<organism evidence="1 2">
    <name type="scientific">Paracoccus versutus</name>
    <name type="common">Thiobacillus versutus</name>
    <dbReference type="NCBI Taxonomy" id="34007"/>
    <lineage>
        <taxon>Bacteria</taxon>
        <taxon>Pseudomonadati</taxon>
        <taxon>Pseudomonadota</taxon>
        <taxon>Alphaproteobacteria</taxon>
        <taxon>Rhodobacterales</taxon>
        <taxon>Paracoccaceae</taxon>
        <taxon>Paracoccus</taxon>
    </lineage>
</organism>
<name>A0AAQ0HLC5_PARVE</name>
<sequence>MDTLRPAAQEKSRELTDPPDFWFRRFGRFFSPCASGWRKALMGKYPHSDPAREVRARLGGSEPARFLICESFAKAWAPVRPEAELPHHVSIQPTSARKRWDWIIDVILDPPDTPFLAASIGLSSADADYWRITTSAELIVFGGAAALFEGEHIVPVERQRFLEAIEWFSSTGVTAGDVLRSREIKRQFQIGLISGAQARLALGQLKADAALLHGFPGCANRFLARLAAYAAETRRAGRIAA</sequence>
<accession>A0AAQ0HLC5</accession>
<reference evidence="1 2" key="1">
    <citation type="submission" date="2018-08" db="EMBL/GenBank/DDBJ databases">
        <title>Genomic Encyclopedia of Archaeal and Bacterial Type Strains, Phase II (KMG-II): from individual species to whole genera.</title>
        <authorList>
            <person name="Goeker M."/>
        </authorList>
    </citation>
    <scope>NUCLEOTIDE SEQUENCE [LARGE SCALE GENOMIC DNA]</scope>
    <source>
        <strain evidence="1 2">DSM 582</strain>
    </source>
</reference>
<dbReference type="EMBL" id="QUMX01000002">
    <property type="protein sequence ID" value="REG55903.1"/>
    <property type="molecule type" value="Genomic_DNA"/>
</dbReference>
<gene>
    <name evidence="1" type="ORF">ATH84_1002352</name>
</gene>
<evidence type="ECO:0000313" key="2">
    <source>
        <dbReference type="Proteomes" id="UP000256794"/>
    </source>
</evidence>
<proteinExistence type="predicted"/>
<protein>
    <submittedName>
        <fullName evidence="1">Uncharacterized protein</fullName>
    </submittedName>
</protein>
<keyword evidence="2" id="KW-1185">Reference proteome</keyword>